<dbReference type="InterPro" id="IPR025657">
    <property type="entry name" value="RadC_JAB"/>
</dbReference>
<keyword evidence="5" id="KW-0862">Zinc</keyword>
<comment type="caution">
    <text evidence="8">The sequence shown here is derived from an EMBL/GenBank/DDBJ whole genome shotgun (WGS) entry which is preliminary data.</text>
</comment>
<dbReference type="InterPro" id="IPR020891">
    <property type="entry name" value="UPF0758_CS"/>
</dbReference>
<dbReference type="Pfam" id="PF04002">
    <property type="entry name" value="RadC"/>
    <property type="match status" value="1"/>
</dbReference>
<dbReference type="PANTHER" id="PTHR30471">
    <property type="entry name" value="DNA REPAIR PROTEIN RADC"/>
    <property type="match status" value="1"/>
</dbReference>
<evidence type="ECO:0000256" key="2">
    <source>
        <dbReference type="ARBA" id="ARBA00022670"/>
    </source>
</evidence>
<keyword evidence="4" id="KW-0378">Hydrolase</keyword>
<dbReference type="Gene3D" id="3.40.140.10">
    <property type="entry name" value="Cytidine Deaminase, domain 2"/>
    <property type="match status" value="1"/>
</dbReference>
<dbReference type="InterPro" id="IPR001405">
    <property type="entry name" value="UPF0758"/>
</dbReference>
<evidence type="ECO:0000259" key="7">
    <source>
        <dbReference type="PROSITE" id="PS50249"/>
    </source>
</evidence>
<evidence type="ECO:0000256" key="6">
    <source>
        <dbReference type="ARBA" id="ARBA00023049"/>
    </source>
</evidence>
<evidence type="ECO:0000256" key="5">
    <source>
        <dbReference type="ARBA" id="ARBA00022833"/>
    </source>
</evidence>
<keyword evidence="6" id="KW-0482">Metalloprotease</keyword>
<name>R7N2H6_MEGEL</name>
<gene>
    <name evidence="8" type="ORF">BN715_00396</name>
</gene>
<dbReference type="InterPro" id="IPR037518">
    <property type="entry name" value="MPN"/>
</dbReference>
<dbReference type="EMBL" id="CBKE010000416">
    <property type="protein sequence ID" value="CDF06283.1"/>
    <property type="molecule type" value="Genomic_DNA"/>
</dbReference>
<evidence type="ECO:0000256" key="1">
    <source>
        <dbReference type="ARBA" id="ARBA00010243"/>
    </source>
</evidence>
<feature type="domain" description="MPN" evidence="7">
    <location>
        <begin position="23"/>
        <end position="146"/>
    </location>
</feature>
<sequence length="148" mass="15890">MLIDCVQVELVCKSKINIDTDGYVYGIETGGKIFSDILGKANVEMAGILSLDHTNHVLNYATVAIGNTNSVDVSVAQIIKIALLSNADKIMIAHNHPSGVLEITSEDINLTQRIGAAAKFFKIQLIDSLIVNAKGDVISIREKIGGNR</sequence>
<reference evidence="8" key="1">
    <citation type="submission" date="2012-11" db="EMBL/GenBank/DDBJ databases">
        <title>Dependencies among metagenomic species, viruses, plasmids and units of genetic variation.</title>
        <authorList>
            <person name="Nielsen H.B."/>
            <person name="Almeida M."/>
            <person name="Juncker A.S."/>
            <person name="Rasmussen S."/>
            <person name="Li J."/>
            <person name="Sunagawa S."/>
            <person name="Plichta D."/>
            <person name="Gautier L."/>
            <person name="Le Chatelier E."/>
            <person name="Peletier E."/>
            <person name="Bonde I."/>
            <person name="Nielsen T."/>
            <person name="Manichanh C."/>
            <person name="Arumugam M."/>
            <person name="Batto J."/>
            <person name="Santos M.B.Q.D."/>
            <person name="Blom N."/>
            <person name="Borruel N."/>
            <person name="Burgdorf K.S."/>
            <person name="Boumezbeur F."/>
            <person name="Casellas F."/>
            <person name="Dore J."/>
            <person name="Guarner F."/>
            <person name="Hansen T."/>
            <person name="Hildebrand F."/>
            <person name="Kaas R.S."/>
            <person name="Kennedy S."/>
            <person name="Kristiansen K."/>
            <person name="Kultima J.R."/>
            <person name="Leonard P."/>
            <person name="Levenez F."/>
            <person name="Lund O."/>
            <person name="Moumen B."/>
            <person name="Le Paslier D."/>
            <person name="Pons N."/>
            <person name="Pedersen O."/>
            <person name="Prifti E."/>
            <person name="Qin J."/>
            <person name="Raes J."/>
            <person name="Tap J."/>
            <person name="Tims S."/>
            <person name="Ussery D.W."/>
            <person name="Yamada T."/>
            <person name="MetaHit consortium"/>
            <person name="Renault P."/>
            <person name="Sicheritz-Ponten T."/>
            <person name="Bork P."/>
            <person name="Wang J."/>
            <person name="Brunak S."/>
            <person name="Ehrlich S.D."/>
        </authorList>
    </citation>
    <scope>NUCLEOTIDE SEQUENCE [LARGE SCALE GENOMIC DNA]</scope>
</reference>
<dbReference type="Proteomes" id="UP000017908">
    <property type="component" value="Unassembled WGS sequence"/>
</dbReference>
<evidence type="ECO:0000313" key="8">
    <source>
        <dbReference type="EMBL" id="CDF06283.1"/>
    </source>
</evidence>
<evidence type="ECO:0000256" key="3">
    <source>
        <dbReference type="ARBA" id="ARBA00022723"/>
    </source>
</evidence>
<evidence type="ECO:0000256" key="4">
    <source>
        <dbReference type="ARBA" id="ARBA00022801"/>
    </source>
</evidence>
<dbReference type="GO" id="GO:0046872">
    <property type="term" value="F:metal ion binding"/>
    <property type="evidence" value="ECO:0007669"/>
    <property type="project" value="UniProtKB-KW"/>
</dbReference>
<dbReference type="GO" id="GO:0008237">
    <property type="term" value="F:metallopeptidase activity"/>
    <property type="evidence" value="ECO:0007669"/>
    <property type="project" value="UniProtKB-KW"/>
</dbReference>
<proteinExistence type="inferred from homology"/>
<dbReference type="PROSITE" id="PS50249">
    <property type="entry name" value="MPN"/>
    <property type="match status" value="1"/>
</dbReference>
<accession>R7N2H6</accession>
<dbReference type="PANTHER" id="PTHR30471:SF3">
    <property type="entry name" value="UPF0758 PROTEIN YEES-RELATED"/>
    <property type="match status" value="1"/>
</dbReference>
<organism evidence="8 9">
    <name type="scientific">Megasphaera elsdenii CAG:570</name>
    <dbReference type="NCBI Taxonomy" id="1263087"/>
    <lineage>
        <taxon>Bacteria</taxon>
        <taxon>Bacillati</taxon>
        <taxon>Bacillota</taxon>
        <taxon>Negativicutes</taxon>
        <taxon>Veillonellales</taxon>
        <taxon>Veillonellaceae</taxon>
        <taxon>Megasphaera</taxon>
    </lineage>
</organism>
<comment type="similarity">
    <text evidence="1">Belongs to the UPF0758 family.</text>
</comment>
<dbReference type="PROSITE" id="PS01302">
    <property type="entry name" value="UPF0758"/>
    <property type="match status" value="1"/>
</dbReference>
<evidence type="ECO:0000313" key="9">
    <source>
        <dbReference type="Proteomes" id="UP000017908"/>
    </source>
</evidence>
<keyword evidence="3" id="KW-0479">Metal-binding</keyword>
<dbReference type="AlphaFoldDB" id="R7N2H6"/>
<protein>
    <submittedName>
        <fullName evidence="8">DNA repair protein RadC</fullName>
    </submittedName>
</protein>
<keyword evidence="2" id="KW-0645">Protease</keyword>
<dbReference type="GO" id="GO:0006508">
    <property type="term" value="P:proteolysis"/>
    <property type="evidence" value="ECO:0007669"/>
    <property type="project" value="UniProtKB-KW"/>
</dbReference>